<evidence type="ECO:0000313" key="1">
    <source>
        <dbReference type="EMBL" id="CBI35540.3"/>
    </source>
</evidence>
<reference evidence="2" key="1">
    <citation type="journal article" date="2007" name="Nature">
        <title>The grapevine genome sequence suggests ancestral hexaploidization in major angiosperm phyla.</title>
        <authorList>
            <consortium name="The French-Italian Public Consortium for Grapevine Genome Characterization."/>
            <person name="Jaillon O."/>
            <person name="Aury J.-M."/>
            <person name="Noel B."/>
            <person name="Policriti A."/>
            <person name="Clepet C."/>
            <person name="Casagrande A."/>
            <person name="Choisne N."/>
            <person name="Aubourg S."/>
            <person name="Vitulo N."/>
            <person name="Jubin C."/>
            <person name="Vezzi A."/>
            <person name="Legeai F."/>
            <person name="Hugueney P."/>
            <person name="Dasilva C."/>
            <person name="Horner D."/>
            <person name="Mica E."/>
            <person name="Jublot D."/>
            <person name="Poulain J."/>
            <person name="Bruyere C."/>
            <person name="Billault A."/>
            <person name="Segurens B."/>
            <person name="Gouyvenoux M."/>
            <person name="Ugarte E."/>
            <person name="Cattonaro F."/>
            <person name="Anthouard V."/>
            <person name="Vico V."/>
            <person name="Del Fabbro C."/>
            <person name="Alaux M."/>
            <person name="Di Gaspero G."/>
            <person name="Dumas V."/>
            <person name="Felice N."/>
            <person name="Paillard S."/>
            <person name="Juman I."/>
            <person name="Moroldo M."/>
            <person name="Scalabrin S."/>
            <person name="Canaguier A."/>
            <person name="Le Clainche I."/>
            <person name="Malacrida G."/>
            <person name="Durand E."/>
            <person name="Pesole G."/>
            <person name="Laucou V."/>
            <person name="Chatelet P."/>
            <person name="Merdinoglu D."/>
            <person name="Delledonne M."/>
            <person name="Pezzotti M."/>
            <person name="Lecharny A."/>
            <person name="Scarpelli C."/>
            <person name="Artiguenave F."/>
            <person name="Pe M.E."/>
            <person name="Valle G."/>
            <person name="Morgante M."/>
            <person name="Caboche M."/>
            <person name="Adam-Blondon A.-F."/>
            <person name="Weissenbach J."/>
            <person name="Quetier F."/>
            <person name="Wincker P."/>
        </authorList>
    </citation>
    <scope>NUCLEOTIDE SEQUENCE [LARGE SCALE GENOMIC DNA]</scope>
    <source>
        <strain evidence="2">cv. Pinot noir / PN40024</strain>
    </source>
</reference>
<dbReference type="AlphaFoldDB" id="D7TYG5"/>
<dbReference type="PaxDb" id="29760-VIT_18s0001g03030.t01"/>
<evidence type="ECO:0000313" key="2">
    <source>
        <dbReference type="Proteomes" id="UP000009183"/>
    </source>
</evidence>
<name>D7TYG5_VITVI</name>
<protein>
    <submittedName>
        <fullName evidence="1">Uncharacterized protein</fullName>
    </submittedName>
</protein>
<accession>D7TYG5</accession>
<dbReference type="EMBL" id="FN596267">
    <property type="protein sequence ID" value="CBI35540.3"/>
    <property type="molecule type" value="Genomic_DNA"/>
</dbReference>
<gene>
    <name evidence="1" type="ordered locus">VIT_18s0001g03030</name>
</gene>
<dbReference type="ExpressionAtlas" id="D7TYG5">
    <property type="expression patterns" value="baseline"/>
</dbReference>
<dbReference type="HOGENOM" id="CLU_2709899_0_0_1"/>
<dbReference type="Proteomes" id="UP000009183">
    <property type="component" value="Chromosome 18, unordered"/>
</dbReference>
<dbReference type="Gene3D" id="3.40.50.10140">
    <property type="entry name" value="Toll/interleukin-1 receptor homology (TIR) domain"/>
    <property type="match status" value="1"/>
</dbReference>
<dbReference type="InParanoid" id="D7TYG5"/>
<dbReference type="InterPro" id="IPR035897">
    <property type="entry name" value="Toll_tir_struct_dom_sf"/>
</dbReference>
<keyword evidence="2" id="KW-1185">Reference proteome</keyword>
<proteinExistence type="predicted"/>
<organism evidence="1 2">
    <name type="scientific">Vitis vinifera</name>
    <name type="common">Grape</name>
    <dbReference type="NCBI Taxonomy" id="29760"/>
    <lineage>
        <taxon>Eukaryota</taxon>
        <taxon>Viridiplantae</taxon>
        <taxon>Streptophyta</taxon>
        <taxon>Embryophyta</taxon>
        <taxon>Tracheophyta</taxon>
        <taxon>Spermatophyta</taxon>
        <taxon>Magnoliopsida</taxon>
        <taxon>eudicotyledons</taxon>
        <taxon>Gunneridae</taxon>
        <taxon>Pentapetalae</taxon>
        <taxon>rosids</taxon>
        <taxon>Vitales</taxon>
        <taxon>Vitaceae</taxon>
        <taxon>Viteae</taxon>
        <taxon>Vitis</taxon>
    </lineage>
</organism>
<sequence>MRWRAALRVVGNLSGWHVQNGGRSEADIIEEITSVILMRLNRKLLPIDKNLIGMDCCLEEIIPKMIDYQMMFA</sequence>